<accession>A0A0D8YC45</accession>
<dbReference type="OrthoDB" id="58529at2759"/>
<dbReference type="SMART" id="SM00254">
    <property type="entry name" value="ShKT"/>
    <property type="match status" value="1"/>
</dbReference>
<dbReference type="Pfam" id="PF01549">
    <property type="entry name" value="ShK"/>
    <property type="match status" value="1"/>
</dbReference>
<keyword evidence="4" id="KW-1185">Reference proteome</keyword>
<organism evidence="3 4">
    <name type="scientific">Dictyocaulus viviparus</name>
    <name type="common">Bovine lungworm</name>
    <dbReference type="NCBI Taxonomy" id="29172"/>
    <lineage>
        <taxon>Eukaryota</taxon>
        <taxon>Metazoa</taxon>
        <taxon>Ecdysozoa</taxon>
        <taxon>Nematoda</taxon>
        <taxon>Chromadorea</taxon>
        <taxon>Rhabditida</taxon>
        <taxon>Rhabditina</taxon>
        <taxon>Rhabditomorpha</taxon>
        <taxon>Strongyloidea</taxon>
        <taxon>Metastrongylidae</taxon>
        <taxon>Dictyocaulus</taxon>
    </lineage>
</organism>
<name>A0A0D8YC45_DICVI</name>
<dbReference type="PANTHER" id="PTHR15854">
    <property type="entry name" value="THAP4 PROTEIN"/>
    <property type="match status" value="1"/>
</dbReference>
<dbReference type="Gene3D" id="1.10.10.1940">
    <property type="match status" value="1"/>
</dbReference>
<dbReference type="InterPro" id="IPR003582">
    <property type="entry name" value="ShKT_dom"/>
</dbReference>
<comment type="caution">
    <text evidence="1">Lacks conserved residue(s) required for the propagation of feature annotation.</text>
</comment>
<dbReference type="InterPro" id="IPR045165">
    <property type="entry name" value="Nitrobindin"/>
</dbReference>
<evidence type="ECO:0000313" key="4">
    <source>
        <dbReference type="Proteomes" id="UP000053766"/>
    </source>
</evidence>
<proteinExistence type="predicted"/>
<dbReference type="SUPFAM" id="SSF50814">
    <property type="entry name" value="Lipocalins"/>
    <property type="match status" value="1"/>
</dbReference>
<dbReference type="PANTHER" id="PTHR15854:SF17">
    <property type="entry name" value="SHKT DOMAIN-CONTAINING PROTEIN"/>
    <property type="match status" value="1"/>
</dbReference>
<protein>
    <submittedName>
        <fullName evidence="3">ShTK domain protein</fullName>
    </submittedName>
</protein>
<sequence>MSISYLSNRLFTPTGPCQDVYRSCKRWREEDRCSWTRPISPFFTDNCAQSCGFCYSNGKKLPLTLPPILDNISWFVGRWECRTMAGERTSAVTEDGQDVHLEVGFMTSKPFKEDTGFIEFDKPLEGEDKVAIESVGNNGLIIIEEGVVKDGIIKLETKFKKSVLNNDRIFKSAKRVFVLIKPDVMEERVIITDSHGITKKWLKRFKRTFNYLTEFVRDENLHE</sequence>
<evidence type="ECO:0000256" key="1">
    <source>
        <dbReference type="PROSITE-ProRule" id="PRU01005"/>
    </source>
</evidence>
<evidence type="ECO:0000313" key="3">
    <source>
        <dbReference type="EMBL" id="KJH52146.1"/>
    </source>
</evidence>
<dbReference type="Gene3D" id="2.40.128.20">
    <property type="match status" value="1"/>
</dbReference>
<dbReference type="AlphaFoldDB" id="A0A0D8YC45"/>
<dbReference type="EMBL" id="KN716169">
    <property type="protein sequence ID" value="KJH52146.1"/>
    <property type="molecule type" value="Genomic_DNA"/>
</dbReference>
<dbReference type="InterPro" id="IPR012674">
    <property type="entry name" value="Calycin"/>
</dbReference>
<gene>
    <name evidence="3" type="ORF">DICVIV_01611</name>
</gene>
<dbReference type="Proteomes" id="UP000053766">
    <property type="component" value="Unassembled WGS sequence"/>
</dbReference>
<reference evidence="4" key="2">
    <citation type="journal article" date="2016" name="Sci. Rep.">
        <title>Dictyocaulus viviparus genome, variome and transcriptome elucidate lungworm biology and support future intervention.</title>
        <authorList>
            <person name="McNulty S.N."/>
            <person name="Strube C."/>
            <person name="Rosa B.A."/>
            <person name="Martin J.C."/>
            <person name="Tyagi R."/>
            <person name="Choi Y.J."/>
            <person name="Wang Q."/>
            <person name="Hallsworth Pepin K."/>
            <person name="Zhang X."/>
            <person name="Ozersky P."/>
            <person name="Wilson R.K."/>
            <person name="Sternberg P.W."/>
            <person name="Gasser R.B."/>
            <person name="Mitreva M."/>
        </authorList>
    </citation>
    <scope>NUCLEOTIDE SEQUENCE [LARGE SCALE GENOMIC DNA]</scope>
    <source>
        <strain evidence="4">HannoverDv2000</strain>
    </source>
</reference>
<feature type="domain" description="ShKT" evidence="2">
    <location>
        <begin position="17"/>
        <end position="54"/>
    </location>
</feature>
<evidence type="ECO:0000259" key="2">
    <source>
        <dbReference type="PROSITE" id="PS51670"/>
    </source>
</evidence>
<dbReference type="PROSITE" id="PS51670">
    <property type="entry name" value="SHKT"/>
    <property type="match status" value="1"/>
</dbReference>
<reference evidence="3 4" key="1">
    <citation type="submission" date="2013-11" db="EMBL/GenBank/DDBJ databases">
        <title>Draft genome of the bovine lungworm Dictyocaulus viviparus.</title>
        <authorList>
            <person name="Mitreva M."/>
        </authorList>
    </citation>
    <scope>NUCLEOTIDE SEQUENCE [LARGE SCALE GENOMIC DNA]</scope>
    <source>
        <strain evidence="3 4">HannoverDv2000</strain>
    </source>
</reference>